<reference evidence="2" key="1">
    <citation type="journal article" date="2015" name="Nature">
        <title>Complex archaea that bridge the gap between prokaryotes and eukaryotes.</title>
        <authorList>
            <person name="Spang A."/>
            <person name="Saw J.H."/>
            <person name="Jorgensen S.L."/>
            <person name="Zaremba-Niedzwiedzka K."/>
            <person name="Martijn J."/>
            <person name="Lind A.E."/>
            <person name="van Eijk R."/>
            <person name="Schleper C."/>
            <person name="Guy L."/>
            <person name="Ettema T.J."/>
        </authorList>
    </citation>
    <scope>NUCLEOTIDE SEQUENCE</scope>
</reference>
<keyword evidence="1" id="KW-0812">Transmembrane</keyword>
<comment type="caution">
    <text evidence="2">The sequence shown here is derived from an EMBL/GenBank/DDBJ whole genome shotgun (WGS) entry which is preliminary data.</text>
</comment>
<evidence type="ECO:0000256" key="1">
    <source>
        <dbReference type="SAM" id="Phobius"/>
    </source>
</evidence>
<accession>A0A0F9RWI8</accession>
<keyword evidence="1" id="KW-0472">Membrane</keyword>
<feature type="transmembrane region" description="Helical" evidence="1">
    <location>
        <begin position="12"/>
        <end position="37"/>
    </location>
</feature>
<proteinExistence type="predicted"/>
<organism evidence="2">
    <name type="scientific">marine sediment metagenome</name>
    <dbReference type="NCBI Taxonomy" id="412755"/>
    <lineage>
        <taxon>unclassified sequences</taxon>
        <taxon>metagenomes</taxon>
        <taxon>ecological metagenomes</taxon>
    </lineage>
</organism>
<name>A0A0F9RWI8_9ZZZZ</name>
<protein>
    <submittedName>
        <fullName evidence="2">Uncharacterized protein</fullName>
    </submittedName>
</protein>
<sequence length="47" mass="5309">MKNKDFKLEKPPVQGCAGLAVIAIIIFFISGLIYPAVMMKKKYLQNH</sequence>
<gene>
    <name evidence="2" type="ORF">LCGC14_0593770</name>
</gene>
<evidence type="ECO:0000313" key="2">
    <source>
        <dbReference type="EMBL" id="KKN54322.1"/>
    </source>
</evidence>
<dbReference type="EMBL" id="LAZR01000933">
    <property type="protein sequence ID" value="KKN54322.1"/>
    <property type="molecule type" value="Genomic_DNA"/>
</dbReference>
<keyword evidence="1" id="KW-1133">Transmembrane helix</keyword>
<dbReference type="AlphaFoldDB" id="A0A0F9RWI8"/>